<protein>
    <submittedName>
        <fullName evidence="2">GNAT family N-acetyltransferase</fullName>
    </submittedName>
</protein>
<comment type="caution">
    <text evidence="2">The sequence shown here is derived from an EMBL/GenBank/DDBJ whole genome shotgun (WGS) entry which is preliminary data.</text>
</comment>
<name>A0A4Q0MA77_9SPHI</name>
<dbReference type="SUPFAM" id="SSF55729">
    <property type="entry name" value="Acyl-CoA N-acyltransferases (Nat)"/>
    <property type="match status" value="1"/>
</dbReference>
<dbReference type="Proteomes" id="UP000290848">
    <property type="component" value="Unassembled WGS sequence"/>
</dbReference>
<dbReference type="InterPro" id="IPR025685">
    <property type="entry name" value="YoaP-like_dom"/>
</dbReference>
<accession>A0A4Q0MA77</accession>
<sequence>MEEIIKLTAENIDTEHICCAIADQKCQGGYQAKKKWIKDQLTEGFTFKKLDVRGKVFIEYIPAENAWCPVDAPGYMLINCFWVSGQFKGKGYGKRLYEECLKDSDGKNGIIVVVSAKKQSFMSDKKFFIKQGFVVCDTAEPYFELLYKPLRDDAPLPKFKDCAKKAECDNKEGLTVYYTNGCPFTEYYVAELETVAQQKGYKLKSVKIASKEQAQNHFVPVTNYSIFKDGSFVTQHILNETYFDKFIKN</sequence>
<dbReference type="InterPro" id="IPR016181">
    <property type="entry name" value="Acyl_CoA_acyltransferase"/>
</dbReference>
<keyword evidence="2" id="KW-0808">Transferase</keyword>
<dbReference type="Pfam" id="PF14268">
    <property type="entry name" value="YoaP"/>
    <property type="match status" value="1"/>
</dbReference>
<proteinExistence type="predicted"/>
<dbReference type="EMBL" id="RXOC01000005">
    <property type="protein sequence ID" value="RXF70064.1"/>
    <property type="molecule type" value="Genomic_DNA"/>
</dbReference>
<dbReference type="RefSeq" id="WP_128769137.1">
    <property type="nucleotide sequence ID" value="NZ_RXOC01000005.1"/>
</dbReference>
<evidence type="ECO:0000259" key="1">
    <source>
        <dbReference type="Pfam" id="PF14268"/>
    </source>
</evidence>
<feature type="domain" description="YoaP-like" evidence="1">
    <location>
        <begin position="203"/>
        <end position="245"/>
    </location>
</feature>
<dbReference type="AlphaFoldDB" id="A0A4Q0MA77"/>
<dbReference type="GO" id="GO:0016740">
    <property type="term" value="F:transferase activity"/>
    <property type="evidence" value="ECO:0007669"/>
    <property type="project" value="UniProtKB-KW"/>
</dbReference>
<reference evidence="2 3" key="1">
    <citation type="submission" date="2018-12" db="EMBL/GenBank/DDBJ databases">
        <title>The Draft Genome Sequence of the Soil Bacterium Pedobacter tournemirensis R1.</title>
        <authorList>
            <person name="He J."/>
        </authorList>
    </citation>
    <scope>NUCLEOTIDE SEQUENCE [LARGE SCALE GENOMIC DNA]</scope>
    <source>
        <strain evidence="2 3">R1</strain>
    </source>
</reference>
<organism evidence="2 3">
    <name type="scientific">Arcticibacter tournemirensis</name>
    <dbReference type="NCBI Taxonomy" id="699437"/>
    <lineage>
        <taxon>Bacteria</taxon>
        <taxon>Pseudomonadati</taxon>
        <taxon>Bacteroidota</taxon>
        <taxon>Sphingobacteriia</taxon>
        <taxon>Sphingobacteriales</taxon>
        <taxon>Sphingobacteriaceae</taxon>
        <taxon>Arcticibacter</taxon>
    </lineage>
</organism>
<evidence type="ECO:0000313" key="3">
    <source>
        <dbReference type="Proteomes" id="UP000290848"/>
    </source>
</evidence>
<gene>
    <name evidence="2" type="ORF">EKH83_09255</name>
</gene>
<evidence type="ECO:0000313" key="2">
    <source>
        <dbReference type="EMBL" id="RXF70064.1"/>
    </source>
</evidence>
<dbReference type="Gene3D" id="3.40.630.30">
    <property type="match status" value="1"/>
</dbReference>